<dbReference type="EMBL" id="NIDE01000007">
    <property type="protein sequence ID" value="OWK40846.1"/>
    <property type="molecule type" value="Genomic_DNA"/>
</dbReference>
<accession>A0A225DTE2</accession>
<name>A0A225DTE2_9BACT</name>
<keyword evidence="3" id="KW-1185">Reference proteome</keyword>
<gene>
    <name evidence="2" type="ORF">FRUB_04738</name>
</gene>
<comment type="caution">
    <text evidence="2">The sequence shown here is derived from an EMBL/GenBank/DDBJ whole genome shotgun (WGS) entry which is preliminary data.</text>
</comment>
<proteinExistence type="predicted"/>
<feature type="region of interest" description="Disordered" evidence="1">
    <location>
        <begin position="1"/>
        <end position="29"/>
    </location>
</feature>
<protein>
    <submittedName>
        <fullName evidence="2">Uncharacterized protein</fullName>
    </submittedName>
</protein>
<sequence>MERSRRGPPRGRQNDSHYSQPDRAPHDPFLRVSKYADERGRSRAFFRVQAFIECVFGPGWTESRPRDNGRAEPC</sequence>
<dbReference type="AlphaFoldDB" id="A0A225DTE2"/>
<evidence type="ECO:0000313" key="3">
    <source>
        <dbReference type="Proteomes" id="UP000214646"/>
    </source>
</evidence>
<evidence type="ECO:0000256" key="1">
    <source>
        <dbReference type="SAM" id="MobiDB-lite"/>
    </source>
</evidence>
<reference evidence="3" key="1">
    <citation type="submission" date="2017-06" db="EMBL/GenBank/DDBJ databases">
        <title>Genome analysis of Fimbriiglobus ruber SP5, the first member of the order Planctomycetales with confirmed chitinolytic capability.</title>
        <authorList>
            <person name="Ravin N.V."/>
            <person name="Rakitin A.L."/>
            <person name="Ivanova A.A."/>
            <person name="Beletsky A.V."/>
            <person name="Kulichevskaya I.S."/>
            <person name="Mardanov A.V."/>
            <person name="Dedysh S.N."/>
        </authorList>
    </citation>
    <scope>NUCLEOTIDE SEQUENCE [LARGE SCALE GENOMIC DNA]</scope>
    <source>
        <strain evidence="3">SP5</strain>
    </source>
</reference>
<evidence type="ECO:0000313" key="2">
    <source>
        <dbReference type="EMBL" id="OWK40846.1"/>
    </source>
</evidence>
<dbReference type="Proteomes" id="UP000214646">
    <property type="component" value="Unassembled WGS sequence"/>
</dbReference>
<organism evidence="2 3">
    <name type="scientific">Fimbriiglobus ruber</name>
    <dbReference type="NCBI Taxonomy" id="1908690"/>
    <lineage>
        <taxon>Bacteria</taxon>
        <taxon>Pseudomonadati</taxon>
        <taxon>Planctomycetota</taxon>
        <taxon>Planctomycetia</taxon>
        <taxon>Gemmatales</taxon>
        <taxon>Gemmataceae</taxon>
        <taxon>Fimbriiglobus</taxon>
    </lineage>
</organism>